<dbReference type="AlphaFoldDB" id="K6ZSN7"/>
<name>K6ZSN7_9ALTE</name>
<evidence type="ECO:0000313" key="2">
    <source>
        <dbReference type="Proteomes" id="UP000006263"/>
    </source>
</evidence>
<dbReference type="Pfam" id="PF13975">
    <property type="entry name" value="gag-asp_proteas"/>
    <property type="match status" value="1"/>
</dbReference>
<dbReference type="InterPro" id="IPR011969">
    <property type="entry name" value="Clan_AA_Asp_peptidase_C"/>
</dbReference>
<dbReference type="CDD" id="cd05483">
    <property type="entry name" value="retropepsin_like_bacteria"/>
    <property type="match status" value="1"/>
</dbReference>
<dbReference type="NCBIfam" id="TIGR02281">
    <property type="entry name" value="clan_AA_DTGA"/>
    <property type="match status" value="1"/>
</dbReference>
<dbReference type="EMBL" id="BAEP01000075">
    <property type="protein sequence ID" value="GAC26315.1"/>
    <property type="molecule type" value="Genomic_DNA"/>
</dbReference>
<dbReference type="PROSITE" id="PS00141">
    <property type="entry name" value="ASP_PROTEASE"/>
    <property type="match status" value="1"/>
</dbReference>
<dbReference type="InterPro" id="IPR034122">
    <property type="entry name" value="Retropepsin-like_bacterial"/>
</dbReference>
<reference evidence="1 2" key="1">
    <citation type="journal article" date="2017" name="Antonie Van Leeuwenhoek">
        <title>Rhizobium rhizosphaerae sp. nov., a novel species isolated from rice rhizosphere.</title>
        <authorList>
            <person name="Zhao J.J."/>
            <person name="Zhang J."/>
            <person name="Zhang R.J."/>
            <person name="Zhang C.W."/>
            <person name="Yin H.Q."/>
            <person name="Zhang X.X."/>
        </authorList>
    </citation>
    <scope>NUCLEOTIDE SEQUENCE [LARGE SCALE GENOMIC DNA]</scope>
    <source>
        <strain evidence="1 2">KMM 241</strain>
    </source>
</reference>
<dbReference type="Gene3D" id="2.40.70.10">
    <property type="entry name" value="Acid Proteases"/>
    <property type="match status" value="1"/>
</dbReference>
<comment type="caution">
    <text evidence="1">The sequence shown here is derived from an EMBL/GenBank/DDBJ whole genome shotgun (WGS) entry which is preliminary data.</text>
</comment>
<dbReference type="InterPro" id="IPR001969">
    <property type="entry name" value="Aspartic_peptidase_AS"/>
</dbReference>
<organism evidence="1 2">
    <name type="scientific">Paraglaciecola mesophila KMM 241</name>
    <dbReference type="NCBI Taxonomy" id="1128912"/>
    <lineage>
        <taxon>Bacteria</taxon>
        <taxon>Pseudomonadati</taxon>
        <taxon>Pseudomonadota</taxon>
        <taxon>Gammaproteobacteria</taxon>
        <taxon>Alteromonadales</taxon>
        <taxon>Alteromonadaceae</taxon>
        <taxon>Paraglaciecola</taxon>
    </lineage>
</organism>
<gene>
    <name evidence="1" type="ORF">GMES_4042</name>
</gene>
<dbReference type="Proteomes" id="UP000006263">
    <property type="component" value="Unassembled WGS sequence"/>
</dbReference>
<keyword evidence="1" id="KW-0645">Protease</keyword>
<dbReference type="InterPro" id="IPR021109">
    <property type="entry name" value="Peptidase_aspartic_dom_sf"/>
</dbReference>
<evidence type="ECO:0000313" key="1">
    <source>
        <dbReference type="EMBL" id="GAC26315.1"/>
    </source>
</evidence>
<dbReference type="GO" id="GO:0006508">
    <property type="term" value="P:proteolysis"/>
    <property type="evidence" value="ECO:0007669"/>
    <property type="project" value="UniProtKB-KW"/>
</dbReference>
<keyword evidence="1" id="KW-0378">Hydrolase</keyword>
<dbReference type="SUPFAM" id="SSF50630">
    <property type="entry name" value="Acid proteases"/>
    <property type="match status" value="1"/>
</dbReference>
<dbReference type="eggNOG" id="COG3577">
    <property type="taxonomic scope" value="Bacteria"/>
</dbReference>
<dbReference type="GO" id="GO:0004190">
    <property type="term" value="F:aspartic-type endopeptidase activity"/>
    <property type="evidence" value="ECO:0007669"/>
    <property type="project" value="InterPro"/>
</dbReference>
<proteinExistence type="predicted"/>
<accession>K6ZSN7</accession>
<sequence length="180" mass="19600">MNMPKDGPSQAAQTEQSPMGKWMLILAWAAGLGLLTLLFHKQLAQQLNPNTMPQSQTRGERIEVQLQQNRYGHYVTSGLINAQPVVFMLDTGATNVSIPSALGPSLGLMPGRQAWVQTANGRLRVSQTSIDELQIGGIVLRNVTAHLNPGMMGNEILLGMSALKQVEFAQRGDQLILRSD</sequence>
<protein>
    <submittedName>
        <fullName evidence="1">Aspartyl protease family protein</fullName>
    </submittedName>
</protein>